<keyword evidence="6" id="KW-0028">Amino-acid biosynthesis</keyword>
<dbReference type="Gene3D" id="3.60.20.10">
    <property type="entry name" value="Glutamine Phosphoribosylpyrophosphate, subunit 1, domain 1"/>
    <property type="match status" value="1"/>
</dbReference>
<evidence type="ECO:0000256" key="2">
    <source>
        <dbReference type="ARBA" id="ARBA00022741"/>
    </source>
</evidence>
<dbReference type="GO" id="GO:0005524">
    <property type="term" value="F:ATP binding"/>
    <property type="evidence" value="ECO:0007669"/>
    <property type="project" value="UniProtKB-KW"/>
</dbReference>
<feature type="site" description="Important for beta-aspartyl-AMP intermediate formation" evidence="8">
    <location>
        <position position="377"/>
    </location>
</feature>
<dbReference type="PANTHER" id="PTHR43284:SF1">
    <property type="entry name" value="ASPARAGINE SYNTHETASE"/>
    <property type="match status" value="1"/>
</dbReference>
<dbReference type="GO" id="GO:0004066">
    <property type="term" value="F:asparagine synthase (glutamine-hydrolyzing) activity"/>
    <property type="evidence" value="ECO:0007669"/>
    <property type="project" value="InterPro"/>
</dbReference>
<proteinExistence type="inferred from homology"/>
<dbReference type="SUPFAM" id="SSF56235">
    <property type="entry name" value="N-terminal nucleophile aminohydrolases (Ntn hydrolases)"/>
    <property type="match status" value="1"/>
</dbReference>
<dbReference type="NCBIfam" id="TIGR01536">
    <property type="entry name" value="asn_synth_AEB"/>
    <property type="match status" value="1"/>
</dbReference>
<dbReference type="SUPFAM" id="SSF52402">
    <property type="entry name" value="Adenine nucleotide alpha hydrolases-like"/>
    <property type="match status" value="1"/>
</dbReference>
<feature type="binding site" evidence="7">
    <location>
        <begin position="375"/>
        <end position="376"/>
    </location>
    <ligand>
        <name>ATP</name>
        <dbReference type="ChEBI" id="CHEBI:30616"/>
    </ligand>
</feature>
<evidence type="ECO:0000256" key="5">
    <source>
        <dbReference type="PIRNR" id="PIRNR001589"/>
    </source>
</evidence>
<dbReference type="PROSITE" id="PS51278">
    <property type="entry name" value="GATASE_TYPE_2"/>
    <property type="match status" value="1"/>
</dbReference>
<dbReference type="InterPro" id="IPR033738">
    <property type="entry name" value="AsnB_N"/>
</dbReference>
<dbReference type="EMBL" id="JARKIE010000352">
    <property type="protein sequence ID" value="KAJ7652214.1"/>
    <property type="molecule type" value="Genomic_DNA"/>
</dbReference>
<dbReference type="Gene3D" id="3.40.50.620">
    <property type="entry name" value="HUPs"/>
    <property type="match status" value="2"/>
</dbReference>
<evidence type="ECO:0000256" key="8">
    <source>
        <dbReference type="PIRSR" id="PIRSR001589-3"/>
    </source>
</evidence>
<evidence type="ECO:0000256" key="6">
    <source>
        <dbReference type="PIRSR" id="PIRSR001589-1"/>
    </source>
</evidence>
<dbReference type="PANTHER" id="PTHR43284">
    <property type="entry name" value="ASPARAGINE SYNTHETASE (GLUTAMINE-HYDROLYZING)"/>
    <property type="match status" value="1"/>
</dbReference>
<evidence type="ECO:0000259" key="9">
    <source>
        <dbReference type="PROSITE" id="PS51278"/>
    </source>
</evidence>
<sequence length="683" mass="75882">MCGIIAVYHTEAASFPSADRLCSLLRTSLNSIEHRGPDASGVFTTPDACLGLGHVRLSIIDLETGNQPLSDEDDLIHCVVAGEIYEYAQIRAELEAKGSVFKTKSDSELVVQLYKHHGLNLLPSLRGEFAFVLYDSKRRLLFAARDRFGIKPLYYTVSDERILIGSEIKAFLPLGWKAQWDIDSIVHNGDFSDDRTVFKGVRMLMAGHFLLFRPTGYIKIQPYWDLSYRAMNVPHPSATVEQMIETVRKHIFRAIELRLRSDVPIGMYLSGGINSSAIAGMALKLLKEKDPNAKLATFTLAFPHAGSHDEGPIANRTSAFIGAETHMVHVTEADLVGVFERAVWHAEQPIFTFHAAGKLILSQFVHNKGYKVVLSGEGADEFFGGYAWFPLDYLRGPDPAGRALGLNLPSDAERQEILTQIQLAAVPQLSLSRNSYTDAVLGRQMLGGISTHRAYIAAGFAGAEVYTSAVLAVAGELDGTLAIADGIDARVRESAVHGEWHPLDVASYVTAKTILLQVILNNFGERVEMANSVEGRPPFLDHHLVEYINMLPPSVKVRPVQGDSPGVWSFTDKWILRQAVKPYITEEVFLRKKLSYNAPPMRRQEGDTNPVPLQAHLKARITRAKVQALGFFNWEHIEGLLKAYLETPEFPEHGGLDPTAQMLLYVLSFVVIQERFEVPTWIN</sequence>
<keyword evidence="3 5" id="KW-0067">ATP-binding</keyword>
<keyword evidence="6" id="KW-0061">Asparagine biosynthesis</keyword>
<feature type="binding site" evidence="7">
    <location>
        <position position="106"/>
    </location>
    <ligand>
        <name>L-glutamine</name>
        <dbReference type="ChEBI" id="CHEBI:58359"/>
    </ligand>
</feature>
<evidence type="ECO:0000313" key="11">
    <source>
        <dbReference type="Proteomes" id="UP001221757"/>
    </source>
</evidence>
<evidence type="ECO:0000313" key="10">
    <source>
        <dbReference type="EMBL" id="KAJ7652214.1"/>
    </source>
</evidence>
<dbReference type="CDD" id="cd01991">
    <property type="entry name" value="Asn_synthase_B_C"/>
    <property type="match status" value="1"/>
</dbReference>
<protein>
    <submittedName>
        <fullName evidence="10">Asparagine synthase</fullName>
    </submittedName>
</protein>
<evidence type="ECO:0000256" key="4">
    <source>
        <dbReference type="ARBA" id="ARBA00022962"/>
    </source>
</evidence>
<dbReference type="InterPro" id="IPR017932">
    <property type="entry name" value="GATase_2_dom"/>
</dbReference>
<reference evidence="10" key="1">
    <citation type="submission" date="2023-03" db="EMBL/GenBank/DDBJ databases">
        <title>Massive genome expansion in bonnet fungi (Mycena s.s.) driven by repeated elements and novel gene families across ecological guilds.</title>
        <authorList>
            <consortium name="Lawrence Berkeley National Laboratory"/>
            <person name="Harder C.B."/>
            <person name="Miyauchi S."/>
            <person name="Viragh M."/>
            <person name="Kuo A."/>
            <person name="Thoen E."/>
            <person name="Andreopoulos B."/>
            <person name="Lu D."/>
            <person name="Skrede I."/>
            <person name="Drula E."/>
            <person name="Henrissat B."/>
            <person name="Morin E."/>
            <person name="Kohler A."/>
            <person name="Barry K."/>
            <person name="LaButti K."/>
            <person name="Morin E."/>
            <person name="Salamov A."/>
            <person name="Lipzen A."/>
            <person name="Mereny Z."/>
            <person name="Hegedus B."/>
            <person name="Baldrian P."/>
            <person name="Stursova M."/>
            <person name="Weitz H."/>
            <person name="Taylor A."/>
            <person name="Grigoriev I.V."/>
            <person name="Nagy L.G."/>
            <person name="Martin F."/>
            <person name="Kauserud H."/>
        </authorList>
    </citation>
    <scope>NUCLEOTIDE SEQUENCE</scope>
    <source>
        <strain evidence="10">CBHHK067</strain>
    </source>
</reference>
<dbReference type="Pfam" id="PF13537">
    <property type="entry name" value="GATase_7"/>
    <property type="match status" value="1"/>
</dbReference>
<name>A0AAD7CLP4_MYCRO</name>
<dbReference type="InterPro" id="IPR014729">
    <property type="entry name" value="Rossmann-like_a/b/a_fold"/>
</dbReference>
<dbReference type="CDD" id="cd00712">
    <property type="entry name" value="AsnB"/>
    <property type="match status" value="1"/>
</dbReference>
<comment type="caution">
    <text evidence="10">The sequence shown here is derived from an EMBL/GenBank/DDBJ whole genome shotgun (WGS) entry which is preliminary data.</text>
</comment>
<dbReference type="InterPro" id="IPR029055">
    <property type="entry name" value="Ntn_hydrolases_N"/>
</dbReference>
<organism evidence="10 11">
    <name type="scientific">Mycena rosella</name>
    <name type="common">Pink bonnet</name>
    <name type="synonym">Agaricus rosellus</name>
    <dbReference type="NCBI Taxonomy" id="1033263"/>
    <lineage>
        <taxon>Eukaryota</taxon>
        <taxon>Fungi</taxon>
        <taxon>Dikarya</taxon>
        <taxon>Basidiomycota</taxon>
        <taxon>Agaricomycotina</taxon>
        <taxon>Agaricomycetes</taxon>
        <taxon>Agaricomycetidae</taxon>
        <taxon>Agaricales</taxon>
        <taxon>Marasmiineae</taxon>
        <taxon>Mycenaceae</taxon>
        <taxon>Mycena</taxon>
    </lineage>
</organism>
<keyword evidence="2 5" id="KW-0547">Nucleotide-binding</keyword>
<dbReference type="AlphaFoldDB" id="A0AAD7CLP4"/>
<evidence type="ECO:0000256" key="1">
    <source>
        <dbReference type="ARBA" id="ARBA00005752"/>
    </source>
</evidence>
<dbReference type="InterPro" id="IPR001962">
    <property type="entry name" value="Asn_synthase"/>
</dbReference>
<evidence type="ECO:0000256" key="3">
    <source>
        <dbReference type="ARBA" id="ARBA00022840"/>
    </source>
</evidence>
<evidence type="ECO:0000256" key="7">
    <source>
        <dbReference type="PIRSR" id="PIRSR001589-2"/>
    </source>
</evidence>
<gene>
    <name evidence="10" type="ORF">B0H17DRAFT_958049</name>
</gene>
<feature type="active site" description="For GATase activity" evidence="6">
    <location>
        <position position="2"/>
    </location>
</feature>
<dbReference type="Pfam" id="PF00733">
    <property type="entry name" value="Asn_synthase"/>
    <property type="match status" value="1"/>
</dbReference>
<dbReference type="PIRSF" id="PIRSF001589">
    <property type="entry name" value="Asn_synthetase_glu-h"/>
    <property type="match status" value="1"/>
</dbReference>
<keyword evidence="4 6" id="KW-0315">Glutamine amidotransferase</keyword>
<dbReference type="InterPro" id="IPR006426">
    <property type="entry name" value="Asn_synth_AEB"/>
</dbReference>
<keyword evidence="11" id="KW-1185">Reference proteome</keyword>
<feature type="domain" description="Glutamine amidotransferase type-2" evidence="9">
    <location>
        <begin position="2"/>
        <end position="215"/>
    </location>
</feature>
<accession>A0AAD7CLP4</accession>
<dbReference type="InterPro" id="IPR051786">
    <property type="entry name" value="ASN_synthetase/amidase"/>
</dbReference>
<comment type="similarity">
    <text evidence="1">Belongs to the asparagine synthetase family.</text>
</comment>
<dbReference type="GO" id="GO:0005829">
    <property type="term" value="C:cytosol"/>
    <property type="evidence" value="ECO:0007669"/>
    <property type="project" value="TreeGrafter"/>
</dbReference>
<dbReference type="Proteomes" id="UP001221757">
    <property type="component" value="Unassembled WGS sequence"/>
</dbReference>
<dbReference type="GO" id="GO:0006529">
    <property type="term" value="P:asparagine biosynthetic process"/>
    <property type="evidence" value="ECO:0007669"/>
    <property type="project" value="UniProtKB-KW"/>
</dbReference>